<evidence type="ECO:0000256" key="2">
    <source>
        <dbReference type="ARBA" id="ARBA00009347"/>
    </source>
</evidence>
<evidence type="ECO:0000256" key="3">
    <source>
        <dbReference type="ARBA" id="ARBA00022630"/>
    </source>
</evidence>
<evidence type="ECO:0000259" key="8">
    <source>
        <dbReference type="Pfam" id="PF02770"/>
    </source>
</evidence>
<evidence type="ECO:0000313" key="11">
    <source>
        <dbReference type="Proteomes" id="UP000315252"/>
    </source>
</evidence>
<protein>
    <submittedName>
        <fullName evidence="10">Acyl-CoA dehydrogenase</fullName>
    </submittedName>
</protein>
<name>A0A545U1R4_9PROT</name>
<dbReference type="PANTHER" id="PTHR43884:SF25">
    <property type="entry name" value="ACYL-COA DEHYDROGENASE YDBM-RELATED"/>
    <property type="match status" value="1"/>
</dbReference>
<dbReference type="SUPFAM" id="SSF47203">
    <property type="entry name" value="Acyl-CoA dehydrogenase C-terminal domain-like"/>
    <property type="match status" value="1"/>
</dbReference>
<keyword evidence="11" id="KW-1185">Reference proteome</keyword>
<dbReference type="PROSITE" id="PS00073">
    <property type="entry name" value="ACYL_COA_DH_2"/>
    <property type="match status" value="1"/>
</dbReference>
<evidence type="ECO:0000259" key="7">
    <source>
        <dbReference type="Pfam" id="PF00441"/>
    </source>
</evidence>
<dbReference type="Pfam" id="PF02771">
    <property type="entry name" value="Acyl-CoA_dh_N"/>
    <property type="match status" value="1"/>
</dbReference>
<evidence type="ECO:0000256" key="4">
    <source>
        <dbReference type="ARBA" id="ARBA00022827"/>
    </source>
</evidence>
<dbReference type="OrthoDB" id="5510711at2"/>
<comment type="cofactor">
    <cofactor evidence="1 6">
        <name>FAD</name>
        <dbReference type="ChEBI" id="CHEBI:57692"/>
    </cofactor>
</comment>
<dbReference type="FunFam" id="1.20.140.10:FF:000001">
    <property type="entry name" value="Acyl-CoA dehydrogenase"/>
    <property type="match status" value="1"/>
</dbReference>
<dbReference type="InterPro" id="IPR036250">
    <property type="entry name" value="AcylCo_DH-like_C"/>
</dbReference>
<dbReference type="Gene3D" id="1.20.140.10">
    <property type="entry name" value="Butyryl-CoA Dehydrogenase, subunit A, domain 3"/>
    <property type="match status" value="1"/>
</dbReference>
<dbReference type="InterPro" id="IPR037069">
    <property type="entry name" value="AcylCoA_DH/ox_N_sf"/>
</dbReference>
<feature type="domain" description="Acyl-CoA dehydrogenase/oxidase N-terminal" evidence="9">
    <location>
        <begin position="182"/>
        <end position="292"/>
    </location>
</feature>
<evidence type="ECO:0000256" key="5">
    <source>
        <dbReference type="ARBA" id="ARBA00023002"/>
    </source>
</evidence>
<dbReference type="SUPFAM" id="SSF56645">
    <property type="entry name" value="Acyl-CoA dehydrogenase NM domain-like"/>
    <property type="match status" value="1"/>
</dbReference>
<evidence type="ECO:0000259" key="9">
    <source>
        <dbReference type="Pfam" id="PF02771"/>
    </source>
</evidence>
<evidence type="ECO:0000256" key="1">
    <source>
        <dbReference type="ARBA" id="ARBA00001974"/>
    </source>
</evidence>
<dbReference type="GO" id="GO:0003995">
    <property type="term" value="F:acyl-CoA dehydrogenase activity"/>
    <property type="evidence" value="ECO:0007669"/>
    <property type="project" value="InterPro"/>
</dbReference>
<dbReference type="GO" id="GO:0050660">
    <property type="term" value="F:flavin adenine dinucleotide binding"/>
    <property type="evidence" value="ECO:0007669"/>
    <property type="project" value="InterPro"/>
</dbReference>
<dbReference type="RefSeq" id="WP_142894649.1">
    <property type="nucleotide sequence ID" value="NZ_ML660052.1"/>
</dbReference>
<feature type="domain" description="Acyl-CoA oxidase/dehydrogenase middle" evidence="8">
    <location>
        <begin position="298"/>
        <end position="399"/>
    </location>
</feature>
<sequence>MNQTAARELPQTESVFLPDLLTTCGSALTAAETLREQARASVASMVMGPNGKPDPVLLEREQFAVHGFAWLCTYAAALREMLSWAERLEAEGALRDLETLMLQAAFGEYLSQIRGGIALSQVEILRLADMGLEPQAERDFETASVRTLISGGNTAAVRQQLALMMSEGGTGGDYGNPALGDETLDMIRDQFHKFADDHMEEAHEWHLKDELIPLDVVNQLAELGVFGLTVPEEFGGLGLGKLSMCVVTEELSRGYIGLGSLGTRSEIAAELIRLGGTEDQKNKWLPAIASGEILPTAVFTEPNTGSDLGSLRTRAVRDGEIYRIKGNKTWITHAARSDIMTLLARTNPDEKGYKGLSMFIAEKPRGDDANPFPAPGMTGGEIKVLGYRGMKEYELGFDDFEVKAENLLGGAEGEGFKQLMATFESARIQTAARAVGVAQCALELGMAYARDRAQFGKAIYEFPRVSGKLAWMSVETMIARQLTYASAREKDSDRRCDIEAGMAKLLGARVAWSNADNALQIHGGNGYAEEYKISRVLCDARILNIFEGAAEIQAQVVARGLLAGRN</sequence>
<dbReference type="Pfam" id="PF02770">
    <property type="entry name" value="Acyl-CoA_dh_M"/>
    <property type="match status" value="1"/>
</dbReference>
<dbReference type="InterPro" id="IPR009075">
    <property type="entry name" value="AcylCo_DH/oxidase_C"/>
</dbReference>
<comment type="caution">
    <text evidence="10">The sequence shown here is derived from an EMBL/GenBank/DDBJ whole genome shotgun (WGS) entry which is preliminary data.</text>
</comment>
<gene>
    <name evidence="10" type="ORF">FKG95_02100</name>
</gene>
<reference evidence="10 11" key="1">
    <citation type="submission" date="2019-06" db="EMBL/GenBank/DDBJ databases">
        <title>Whole genome sequence for Rhodospirillaceae sp. R148.</title>
        <authorList>
            <person name="Wang G."/>
        </authorList>
    </citation>
    <scope>NUCLEOTIDE SEQUENCE [LARGE SCALE GENOMIC DNA]</scope>
    <source>
        <strain evidence="10 11">R148</strain>
    </source>
</reference>
<dbReference type="Pfam" id="PF00441">
    <property type="entry name" value="Acyl-CoA_dh_1"/>
    <property type="match status" value="1"/>
</dbReference>
<evidence type="ECO:0000256" key="6">
    <source>
        <dbReference type="RuleBase" id="RU362125"/>
    </source>
</evidence>
<proteinExistence type="inferred from homology"/>
<evidence type="ECO:0000313" key="10">
    <source>
        <dbReference type="EMBL" id="TQV83412.1"/>
    </source>
</evidence>
<dbReference type="Gene3D" id="1.10.540.10">
    <property type="entry name" value="Acyl-CoA dehydrogenase/oxidase, N-terminal domain"/>
    <property type="match status" value="1"/>
</dbReference>
<dbReference type="Proteomes" id="UP000315252">
    <property type="component" value="Unassembled WGS sequence"/>
</dbReference>
<accession>A0A545U1R4</accession>
<organism evidence="10 11">
    <name type="scientific">Denitrobaculum tricleocarpae</name>
    <dbReference type="NCBI Taxonomy" id="2591009"/>
    <lineage>
        <taxon>Bacteria</taxon>
        <taxon>Pseudomonadati</taxon>
        <taxon>Pseudomonadota</taxon>
        <taxon>Alphaproteobacteria</taxon>
        <taxon>Rhodospirillales</taxon>
        <taxon>Rhodospirillaceae</taxon>
        <taxon>Denitrobaculum</taxon>
    </lineage>
</organism>
<keyword evidence="5 6" id="KW-0560">Oxidoreductase</keyword>
<keyword evidence="3 6" id="KW-0285">Flavoprotein</keyword>
<keyword evidence="4 6" id="KW-0274">FAD</keyword>
<dbReference type="AlphaFoldDB" id="A0A545U1R4"/>
<feature type="domain" description="Acyl-CoA dehydrogenase/oxidase C-terminal" evidence="7">
    <location>
        <begin position="413"/>
        <end position="562"/>
    </location>
</feature>
<dbReference type="EMBL" id="VHSH01000001">
    <property type="protein sequence ID" value="TQV83412.1"/>
    <property type="molecule type" value="Genomic_DNA"/>
</dbReference>
<dbReference type="InterPro" id="IPR046373">
    <property type="entry name" value="Acyl-CoA_Oxase/DH_mid-dom_sf"/>
</dbReference>
<dbReference type="InterPro" id="IPR006089">
    <property type="entry name" value="Acyl-CoA_DH_CS"/>
</dbReference>
<dbReference type="Gene3D" id="2.40.110.10">
    <property type="entry name" value="Butyryl-CoA Dehydrogenase, subunit A, domain 2"/>
    <property type="match status" value="1"/>
</dbReference>
<dbReference type="InterPro" id="IPR006091">
    <property type="entry name" value="Acyl-CoA_Oxase/DH_mid-dom"/>
</dbReference>
<comment type="similarity">
    <text evidence="2 6">Belongs to the acyl-CoA dehydrogenase family.</text>
</comment>
<dbReference type="FunFam" id="2.40.110.10:FF:000015">
    <property type="entry name" value="Acyl-CoA dehydrogenase"/>
    <property type="match status" value="1"/>
</dbReference>
<dbReference type="InterPro" id="IPR009100">
    <property type="entry name" value="AcylCoA_DH/oxidase_NM_dom_sf"/>
</dbReference>
<dbReference type="PANTHER" id="PTHR43884">
    <property type="entry name" value="ACYL-COA DEHYDROGENASE"/>
    <property type="match status" value="1"/>
</dbReference>
<dbReference type="InterPro" id="IPR013786">
    <property type="entry name" value="AcylCoA_DH/ox_N"/>
</dbReference>